<reference evidence="5" key="1">
    <citation type="journal article" date="2019" name="Int. J. Syst. Evol. Microbiol.">
        <title>The Global Catalogue of Microorganisms (GCM) 10K type strain sequencing project: providing services to taxonomists for standard genome sequencing and annotation.</title>
        <authorList>
            <consortium name="The Broad Institute Genomics Platform"/>
            <consortium name="The Broad Institute Genome Sequencing Center for Infectious Disease"/>
            <person name="Wu L."/>
            <person name="Ma J."/>
        </authorList>
    </citation>
    <scope>NUCLEOTIDE SEQUENCE [LARGE SCALE GENOMIC DNA]</scope>
    <source>
        <strain evidence="5">JCM 13250</strain>
    </source>
</reference>
<gene>
    <name evidence="4" type="ORF">GCM10009682_17090</name>
</gene>
<feature type="compositionally biased region" description="Polar residues" evidence="1">
    <location>
        <begin position="1"/>
        <end position="18"/>
    </location>
</feature>
<evidence type="ECO:0000259" key="3">
    <source>
        <dbReference type="Pfam" id="PF21531"/>
    </source>
</evidence>
<feature type="domain" description="Rv2175c C-terminal" evidence="2">
    <location>
        <begin position="76"/>
        <end position="130"/>
    </location>
</feature>
<evidence type="ECO:0000256" key="1">
    <source>
        <dbReference type="SAM" id="MobiDB-lite"/>
    </source>
</evidence>
<dbReference type="EMBL" id="BAAALT010000040">
    <property type="protein sequence ID" value="GAA1795908.1"/>
    <property type="molecule type" value="Genomic_DNA"/>
</dbReference>
<dbReference type="Proteomes" id="UP001500218">
    <property type="component" value="Unassembled WGS sequence"/>
</dbReference>
<name>A0ABP4Y2B5_9ACTN</name>
<keyword evidence="4" id="KW-0238">DNA-binding</keyword>
<comment type="caution">
    <text evidence="4">The sequence shown here is derived from an EMBL/GenBank/DDBJ whole genome shotgun (WGS) entry which is preliminary data.</text>
</comment>
<keyword evidence="5" id="KW-1185">Reference proteome</keyword>
<dbReference type="Pfam" id="PF18367">
    <property type="entry name" value="Rv2175c_C"/>
    <property type="match status" value="1"/>
</dbReference>
<dbReference type="GO" id="GO:0003677">
    <property type="term" value="F:DNA binding"/>
    <property type="evidence" value="ECO:0007669"/>
    <property type="project" value="UniProtKB-KW"/>
</dbReference>
<dbReference type="InterPro" id="IPR041098">
    <property type="entry name" value="Rv2175c_C"/>
</dbReference>
<dbReference type="Pfam" id="PF21531">
    <property type="entry name" value="Rv2175c_wHTH"/>
    <property type="match status" value="1"/>
</dbReference>
<sequence>MSDSQPGTRLRETPSSVQDLPEEPSGWLDLPDVAERLDVPITKVHQMIRDGALIAVRREGVLRIPAELVAGRNVLKHLPGVLTLLHDAGYNDAEALRWLYTPDTSLPGTPAVALSGDRATEVKRRAQALGF</sequence>
<feature type="region of interest" description="Disordered" evidence="1">
    <location>
        <begin position="1"/>
        <end position="28"/>
    </location>
</feature>
<evidence type="ECO:0000313" key="5">
    <source>
        <dbReference type="Proteomes" id="UP001500218"/>
    </source>
</evidence>
<protein>
    <submittedName>
        <fullName evidence="4">Rv2175c family DNA-binding protein</fullName>
    </submittedName>
</protein>
<evidence type="ECO:0000313" key="4">
    <source>
        <dbReference type="EMBL" id="GAA1795908.1"/>
    </source>
</evidence>
<evidence type="ECO:0000259" key="2">
    <source>
        <dbReference type="Pfam" id="PF18367"/>
    </source>
</evidence>
<dbReference type="InterPro" id="IPR048576">
    <property type="entry name" value="Rv2175c_wHTH"/>
</dbReference>
<accession>A0ABP4Y2B5</accession>
<proteinExistence type="predicted"/>
<organism evidence="4 5">
    <name type="scientific">Luedemannella flava</name>
    <dbReference type="NCBI Taxonomy" id="349316"/>
    <lineage>
        <taxon>Bacteria</taxon>
        <taxon>Bacillati</taxon>
        <taxon>Actinomycetota</taxon>
        <taxon>Actinomycetes</taxon>
        <taxon>Micromonosporales</taxon>
        <taxon>Micromonosporaceae</taxon>
        <taxon>Luedemannella</taxon>
    </lineage>
</organism>
<feature type="domain" description="DNA-binding protein Rv2175c wHTH" evidence="3">
    <location>
        <begin position="23"/>
        <end position="68"/>
    </location>
</feature>